<evidence type="ECO:0000313" key="2">
    <source>
        <dbReference type="EMBL" id="KXN66929.1"/>
    </source>
</evidence>
<evidence type="ECO:0000313" key="3">
    <source>
        <dbReference type="Proteomes" id="UP000070444"/>
    </source>
</evidence>
<feature type="chain" id="PRO_5007294228" evidence="1">
    <location>
        <begin position="20"/>
        <end position="141"/>
    </location>
</feature>
<dbReference type="EMBL" id="KQ964675">
    <property type="protein sequence ID" value="KXN66929.1"/>
    <property type="molecule type" value="Genomic_DNA"/>
</dbReference>
<keyword evidence="1" id="KW-0732">Signal</keyword>
<keyword evidence="3" id="KW-1185">Reference proteome</keyword>
<evidence type="ECO:0000256" key="1">
    <source>
        <dbReference type="SAM" id="SignalP"/>
    </source>
</evidence>
<proteinExistence type="predicted"/>
<reference evidence="2 3" key="1">
    <citation type="journal article" date="2015" name="Genome Biol. Evol.">
        <title>Phylogenomic analyses indicate that early fungi evolved digesting cell walls of algal ancestors of land plants.</title>
        <authorList>
            <person name="Chang Y."/>
            <person name="Wang S."/>
            <person name="Sekimoto S."/>
            <person name="Aerts A.L."/>
            <person name="Choi C."/>
            <person name="Clum A."/>
            <person name="LaButti K.M."/>
            <person name="Lindquist E.A."/>
            <person name="Yee Ngan C."/>
            <person name="Ohm R.A."/>
            <person name="Salamov A.A."/>
            <person name="Grigoriev I.V."/>
            <person name="Spatafora J.W."/>
            <person name="Berbee M.L."/>
        </authorList>
    </citation>
    <scope>NUCLEOTIDE SEQUENCE [LARGE SCALE GENOMIC DNA]</scope>
    <source>
        <strain evidence="2 3">NRRL 28638</strain>
    </source>
</reference>
<gene>
    <name evidence="2" type="ORF">CONCODRAFT_19946</name>
</gene>
<protein>
    <submittedName>
        <fullName evidence="2">Uncharacterized protein</fullName>
    </submittedName>
</protein>
<name>A0A137NWC1_CONC2</name>
<sequence length="141" mass="15737">MKLILSVATIGTLLTQTLSTPTKPAETKAPECYAGGMEQYPPISGKNTPPCWYKQASGKYHCYEYKANTKECPWPGFENPKPGDEKPAECYAGGMEQFPPISGKNTPPCWYKQASGKYHCYDYKPSTKECPWPGFENPKPE</sequence>
<dbReference type="Proteomes" id="UP000070444">
    <property type="component" value="Unassembled WGS sequence"/>
</dbReference>
<accession>A0A137NWC1</accession>
<organism evidence="2 3">
    <name type="scientific">Conidiobolus coronatus (strain ATCC 28846 / CBS 209.66 / NRRL 28638)</name>
    <name type="common">Delacroixia coronata</name>
    <dbReference type="NCBI Taxonomy" id="796925"/>
    <lineage>
        <taxon>Eukaryota</taxon>
        <taxon>Fungi</taxon>
        <taxon>Fungi incertae sedis</taxon>
        <taxon>Zoopagomycota</taxon>
        <taxon>Entomophthoromycotina</taxon>
        <taxon>Entomophthoromycetes</taxon>
        <taxon>Entomophthorales</taxon>
        <taxon>Ancylistaceae</taxon>
        <taxon>Conidiobolus</taxon>
    </lineage>
</organism>
<dbReference type="AlphaFoldDB" id="A0A137NWC1"/>
<feature type="signal peptide" evidence="1">
    <location>
        <begin position="1"/>
        <end position="19"/>
    </location>
</feature>